<dbReference type="GO" id="GO:0003964">
    <property type="term" value="F:RNA-directed DNA polymerase activity"/>
    <property type="evidence" value="ECO:0007669"/>
    <property type="project" value="UniProtKB-EC"/>
</dbReference>
<gene>
    <name evidence="7" type="ORF">KUF71_002715</name>
    <name evidence="8" type="ORF">KUF71_002717</name>
</gene>
<evidence type="ECO:0000256" key="5">
    <source>
        <dbReference type="ARBA" id="ARBA00022759"/>
    </source>
</evidence>
<keyword evidence="4" id="KW-0540">Nuclease</keyword>
<dbReference type="FunFam" id="1.10.340.70:FF:000001">
    <property type="entry name" value="Retrovirus-related Pol polyprotein from transposon gypsy-like Protein"/>
    <property type="match status" value="1"/>
</dbReference>
<dbReference type="AlphaFoldDB" id="A0AAE1I3N2"/>
<dbReference type="Gene3D" id="1.10.340.70">
    <property type="match status" value="1"/>
</dbReference>
<evidence type="ECO:0000313" key="9">
    <source>
        <dbReference type="Proteomes" id="UP001219518"/>
    </source>
</evidence>
<dbReference type="Gene3D" id="3.30.70.270">
    <property type="match status" value="1"/>
</dbReference>
<organism evidence="7 9">
    <name type="scientific">Frankliniella fusca</name>
    <dbReference type="NCBI Taxonomy" id="407009"/>
    <lineage>
        <taxon>Eukaryota</taxon>
        <taxon>Metazoa</taxon>
        <taxon>Ecdysozoa</taxon>
        <taxon>Arthropoda</taxon>
        <taxon>Hexapoda</taxon>
        <taxon>Insecta</taxon>
        <taxon>Pterygota</taxon>
        <taxon>Neoptera</taxon>
        <taxon>Paraneoptera</taxon>
        <taxon>Thysanoptera</taxon>
        <taxon>Terebrantia</taxon>
        <taxon>Thripoidea</taxon>
        <taxon>Thripidae</taxon>
        <taxon>Frankliniella</taxon>
    </lineage>
</organism>
<evidence type="ECO:0000313" key="8">
    <source>
        <dbReference type="EMBL" id="KAK3932746.1"/>
    </source>
</evidence>
<evidence type="ECO:0000259" key="6">
    <source>
        <dbReference type="PROSITE" id="PS50994"/>
    </source>
</evidence>
<evidence type="ECO:0000256" key="2">
    <source>
        <dbReference type="ARBA" id="ARBA00022679"/>
    </source>
</evidence>
<dbReference type="InterPro" id="IPR001584">
    <property type="entry name" value="Integrase_cat-core"/>
</dbReference>
<reference evidence="7" key="1">
    <citation type="submission" date="2021-07" db="EMBL/GenBank/DDBJ databases">
        <authorList>
            <person name="Catto M.A."/>
            <person name="Jacobson A."/>
            <person name="Kennedy G."/>
            <person name="Labadie P."/>
            <person name="Hunt B.G."/>
            <person name="Srinivasan R."/>
        </authorList>
    </citation>
    <scope>NUCLEOTIDE SEQUENCE</scope>
    <source>
        <strain evidence="7">PL_HMW_Pooled</strain>
        <tissue evidence="7">Head</tissue>
    </source>
</reference>
<dbReference type="GO" id="GO:0015074">
    <property type="term" value="P:DNA integration"/>
    <property type="evidence" value="ECO:0007669"/>
    <property type="project" value="InterPro"/>
</dbReference>
<dbReference type="InterPro" id="IPR043128">
    <property type="entry name" value="Rev_trsase/Diguanyl_cyclase"/>
</dbReference>
<reference evidence="7" key="2">
    <citation type="journal article" date="2023" name="BMC Genomics">
        <title>Pest status, molecular evolution, and epigenetic factors derived from the genome assembly of Frankliniella fusca, a thysanopteran phytovirus vector.</title>
        <authorList>
            <person name="Catto M.A."/>
            <person name="Labadie P.E."/>
            <person name="Jacobson A.L."/>
            <person name="Kennedy G.G."/>
            <person name="Srinivasan R."/>
            <person name="Hunt B.G."/>
        </authorList>
    </citation>
    <scope>NUCLEOTIDE SEQUENCE</scope>
    <source>
        <strain evidence="7">PL_HMW_Pooled</strain>
    </source>
</reference>
<accession>A0AAE1I3N2</accession>
<dbReference type="EMBL" id="JAHWGI010001439">
    <property type="protein sequence ID" value="KAK3932744.1"/>
    <property type="molecule type" value="Genomic_DNA"/>
</dbReference>
<dbReference type="Proteomes" id="UP001219518">
    <property type="component" value="Unassembled WGS sequence"/>
</dbReference>
<dbReference type="Pfam" id="PF00665">
    <property type="entry name" value="rve"/>
    <property type="match status" value="1"/>
</dbReference>
<dbReference type="EMBL" id="JAHWGI010001439">
    <property type="protein sequence ID" value="KAK3932746.1"/>
    <property type="molecule type" value="Genomic_DNA"/>
</dbReference>
<keyword evidence="2" id="KW-0808">Transferase</keyword>
<dbReference type="SUPFAM" id="SSF53098">
    <property type="entry name" value="Ribonuclease H-like"/>
    <property type="match status" value="1"/>
</dbReference>
<name>A0AAE1I3N2_9NEOP</name>
<dbReference type="PANTHER" id="PTHR37984:SF5">
    <property type="entry name" value="PROTEIN NYNRIN-LIKE"/>
    <property type="match status" value="1"/>
</dbReference>
<dbReference type="InterPro" id="IPR043502">
    <property type="entry name" value="DNA/RNA_pol_sf"/>
</dbReference>
<dbReference type="Gene3D" id="2.40.70.10">
    <property type="entry name" value="Acid Proteases"/>
    <property type="match status" value="1"/>
</dbReference>
<dbReference type="InterPro" id="IPR000477">
    <property type="entry name" value="RT_dom"/>
</dbReference>
<evidence type="ECO:0000256" key="1">
    <source>
        <dbReference type="ARBA" id="ARBA00012493"/>
    </source>
</evidence>
<keyword evidence="5" id="KW-0378">Hydrolase</keyword>
<keyword evidence="5" id="KW-0255">Endonuclease</keyword>
<dbReference type="PANTHER" id="PTHR37984">
    <property type="entry name" value="PROTEIN CBG26694"/>
    <property type="match status" value="1"/>
</dbReference>
<dbReference type="InterPro" id="IPR021109">
    <property type="entry name" value="Peptidase_aspartic_dom_sf"/>
</dbReference>
<evidence type="ECO:0000256" key="4">
    <source>
        <dbReference type="ARBA" id="ARBA00022722"/>
    </source>
</evidence>
<dbReference type="EC" id="2.7.7.49" evidence="1"/>
<dbReference type="CDD" id="cd01647">
    <property type="entry name" value="RT_LTR"/>
    <property type="match status" value="1"/>
</dbReference>
<dbReference type="SUPFAM" id="SSF56672">
    <property type="entry name" value="DNA/RNA polymerases"/>
    <property type="match status" value="1"/>
</dbReference>
<dbReference type="PROSITE" id="PS50994">
    <property type="entry name" value="INTEGRASE"/>
    <property type="match status" value="1"/>
</dbReference>
<dbReference type="Gene3D" id="3.30.420.10">
    <property type="entry name" value="Ribonuclease H-like superfamily/Ribonuclease H"/>
    <property type="match status" value="1"/>
</dbReference>
<dbReference type="GO" id="GO:0042575">
    <property type="term" value="C:DNA polymerase complex"/>
    <property type="evidence" value="ECO:0007669"/>
    <property type="project" value="UniProtKB-ARBA"/>
</dbReference>
<dbReference type="Pfam" id="PF17921">
    <property type="entry name" value="Integrase_H2C2"/>
    <property type="match status" value="1"/>
</dbReference>
<dbReference type="InterPro" id="IPR050951">
    <property type="entry name" value="Retrovirus_Pol_polyprotein"/>
</dbReference>
<evidence type="ECO:0000256" key="3">
    <source>
        <dbReference type="ARBA" id="ARBA00022695"/>
    </source>
</evidence>
<keyword evidence="9" id="KW-1185">Reference proteome</keyword>
<comment type="caution">
    <text evidence="7">The sequence shown here is derived from an EMBL/GenBank/DDBJ whole genome shotgun (WGS) entry which is preliminary data.</text>
</comment>
<dbReference type="GO" id="GO:0003676">
    <property type="term" value="F:nucleic acid binding"/>
    <property type="evidence" value="ECO:0007669"/>
    <property type="project" value="InterPro"/>
</dbReference>
<keyword evidence="3" id="KW-0548">Nucleotidyltransferase</keyword>
<dbReference type="Pfam" id="PF00078">
    <property type="entry name" value="RVT_1"/>
    <property type="match status" value="1"/>
</dbReference>
<dbReference type="InterPro" id="IPR041588">
    <property type="entry name" value="Integrase_H2C2"/>
</dbReference>
<dbReference type="InterPro" id="IPR036397">
    <property type="entry name" value="RNaseH_sf"/>
</dbReference>
<sequence>MGSVSSVFGSSPTFQAPREIVEPTCNKGLTLTINNGKDERGYLQVDVLGLTLFGLLDSGSPKTLVGFEGMKLIQASGLRLQPSRYSTLKVADEGESSIRGEFQVPFDVAGVTRLVPVLYAPRLSCTLILGLDFWRRYNLRPDFVKSTVDIAAATVEIIDPPEESEEAFDEEQKIQLELLLQEYRPLLSPGKLGTVKGVKHTINIGDAKPFRATYYSVNPRVMSEVHEELQRRLDAGIVEPADSPFQSPLLIIPKKNKGLRWVVDFRKLNSLILTPDSSYPLPKINAMINTLGGATILSTIDISDAYLQIELAPESRPYTAFYVPGRGQFQFRRMPAGLKDAASRWQRTIEQVLADVSKTDPHCMVYMDDIVKVSADPDSYDKFKIHEGRLYKLITINPNLPLTWVPLVPRELRLQVLEECHDVPTSGHGGWWRTFQRLRTKGYWPQMAQDVKQYVKECQVCQRVKKDRRKPPGFMGSKIVVSQPMEFLSADLIGPLPRTRKGFTYISVITDNFSKYTFIRPLRKATASAVCDHFEEDVILKHGAPRLLQVDNGQPYVSHLFKALCGKYNIKLRYNIPYTPRNNPTERMNQTLETLIYSSIQDDHRCWDQHLPSLQAALNTSASAVTGMSPHQVLFGQDLVLNGRNRLFDGSGSPEVEEATAEDLEQKQEQRLEVYEEIRKKLQAAKKLNAQRYNLRRRQAEFTTGDMVWRKNYVKSDKAEFFSKKLAPTWIGPYSVKCRVGQVSYLLQDEKGNETGPWHIEQLKRHLGRQTNLR</sequence>
<proteinExistence type="predicted"/>
<dbReference type="InterPro" id="IPR012337">
    <property type="entry name" value="RNaseH-like_sf"/>
</dbReference>
<protein>
    <recommendedName>
        <fullName evidence="1">RNA-directed DNA polymerase</fullName>
        <ecNumber evidence="1">2.7.7.49</ecNumber>
    </recommendedName>
</protein>
<dbReference type="GO" id="GO:0004519">
    <property type="term" value="F:endonuclease activity"/>
    <property type="evidence" value="ECO:0007669"/>
    <property type="project" value="UniProtKB-KW"/>
</dbReference>
<dbReference type="Gene3D" id="3.10.10.10">
    <property type="entry name" value="HIV Type 1 Reverse Transcriptase, subunit A, domain 1"/>
    <property type="match status" value="1"/>
</dbReference>
<evidence type="ECO:0000313" key="7">
    <source>
        <dbReference type="EMBL" id="KAK3932744.1"/>
    </source>
</evidence>
<feature type="domain" description="Integrase catalytic" evidence="6">
    <location>
        <begin position="480"/>
        <end position="638"/>
    </location>
</feature>